<keyword evidence="1" id="KW-1133">Transmembrane helix</keyword>
<proteinExistence type="predicted"/>
<organism evidence="2 3">
    <name type="scientific">Ruminococcus flavefaciens</name>
    <dbReference type="NCBI Taxonomy" id="1265"/>
    <lineage>
        <taxon>Bacteria</taxon>
        <taxon>Bacillati</taxon>
        <taxon>Bacillota</taxon>
        <taxon>Clostridia</taxon>
        <taxon>Eubacteriales</taxon>
        <taxon>Oscillospiraceae</taxon>
        <taxon>Ruminococcus</taxon>
    </lineage>
</organism>
<dbReference type="RefSeq" id="WP_072949131.1">
    <property type="nucleotide sequence ID" value="NZ_FRCT01000003.1"/>
</dbReference>
<name>A0A1M7HTG2_RUMFL</name>
<dbReference type="Proteomes" id="UP000184394">
    <property type="component" value="Unassembled WGS sequence"/>
</dbReference>
<accession>A0A1M7HTG2</accession>
<protein>
    <submittedName>
        <fullName evidence="2">Uncharacterized protein</fullName>
    </submittedName>
</protein>
<keyword evidence="1" id="KW-0812">Transmembrane</keyword>
<evidence type="ECO:0000313" key="2">
    <source>
        <dbReference type="EMBL" id="SHM31679.1"/>
    </source>
</evidence>
<feature type="transmembrane region" description="Helical" evidence="1">
    <location>
        <begin position="6"/>
        <end position="34"/>
    </location>
</feature>
<sequence length="69" mass="6958">MDEDGIGALIGLVIILAIVAFVIYCIVMLAGIIASVAGAGGLLWGGGTAIANYGKSFKENMVDSNRATA</sequence>
<dbReference type="EMBL" id="FRCT01000003">
    <property type="protein sequence ID" value="SHM31679.1"/>
    <property type="molecule type" value="Genomic_DNA"/>
</dbReference>
<keyword evidence="1" id="KW-0472">Membrane</keyword>
<dbReference type="AlphaFoldDB" id="A0A1M7HTG2"/>
<evidence type="ECO:0000313" key="3">
    <source>
        <dbReference type="Proteomes" id="UP000184394"/>
    </source>
</evidence>
<evidence type="ECO:0000256" key="1">
    <source>
        <dbReference type="SAM" id="Phobius"/>
    </source>
</evidence>
<reference evidence="2 3" key="1">
    <citation type="submission" date="2016-11" db="EMBL/GenBank/DDBJ databases">
        <authorList>
            <person name="Jaros S."/>
            <person name="Januszkiewicz K."/>
            <person name="Wedrychowicz H."/>
        </authorList>
    </citation>
    <scope>NUCLEOTIDE SEQUENCE [LARGE SCALE GENOMIC DNA]</scope>
    <source>
        <strain evidence="2 3">Y1</strain>
    </source>
</reference>
<gene>
    <name evidence="2" type="ORF">SAMN04487860_10380</name>
</gene>